<evidence type="ECO:0000256" key="6">
    <source>
        <dbReference type="ARBA" id="ARBA00022806"/>
    </source>
</evidence>
<evidence type="ECO:0000256" key="4">
    <source>
        <dbReference type="ARBA" id="ARBA00022741"/>
    </source>
</evidence>
<feature type="binding site" evidence="12">
    <location>
        <position position="439"/>
    </location>
    <ligand>
        <name>Zn(2+)</name>
        <dbReference type="ChEBI" id="CHEBI:29105"/>
        <label>1</label>
    </ligand>
</feature>
<comment type="catalytic activity">
    <reaction evidence="11 12">
        <text>ATP + H2O = ADP + phosphate + H(+)</text>
        <dbReference type="Rhea" id="RHEA:13065"/>
        <dbReference type="ChEBI" id="CHEBI:15377"/>
        <dbReference type="ChEBI" id="CHEBI:15378"/>
        <dbReference type="ChEBI" id="CHEBI:30616"/>
        <dbReference type="ChEBI" id="CHEBI:43474"/>
        <dbReference type="ChEBI" id="CHEBI:456216"/>
        <dbReference type="EC" id="5.6.2.4"/>
    </reaction>
</comment>
<accession>A0A060H1I2</accession>
<keyword evidence="3 12" id="KW-0479">Metal-binding</keyword>
<gene>
    <name evidence="12" type="primary">priA</name>
    <name evidence="14" type="ORF">D934_00435</name>
</gene>
<evidence type="ECO:0000313" key="14">
    <source>
        <dbReference type="EMBL" id="AIC09160.1"/>
    </source>
</evidence>
<dbReference type="EMBL" id="CP006696">
    <property type="protein sequence ID" value="AIC09160.1"/>
    <property type="molecule type" value="Genomic_DNA"/>
</dbReference>
<dbReference type="SUPFAM" id="SSF52540">
    <property type="entry name" value="P-loop containing nucleoside triphosphate hydrolases"/>
    <property type="match status" value="2"/>
</dbReference>
<reference evidence="14 15" key="1">
    <citation type="submission" date="2013-08" db="EMBL/GenBank/DDBJ databases">
        <authorList>
            <person name="Stouthamer R."/>
            <person name="Nunney L."/>
        </authorList>
    </citation>
    <scope>NUCLEOTIDE SEQUENCE [LARGE SCALE GENOMIC DNA]</scope>
    <source>
        <strain evidence="15">ann-1</strain>
    </source>
</reference>
<feature type="binding site" evidence="12">
    <location>
        <position position="436"/>
    </location>
    <ligand>
        <name>Zn(2+)</name>
        <dbReference type="ChEBI" id="CHEBI:29105"/>
        <label>1</label>
    </ligand>
</feature>
<dbReference type="PROSITE" id="PS51192">
    <property type="entry name" value="HELICASE_ATP_BIND_1"/>
    <property type="match status" value="1"/>
</dbReference>
<dbReference type="GO" id="GO:0006269">
    <property type="term" value="P:DNA replication, synthesis of primer"/>
    <property type="evidence" value="ECO:0007669"/>
    <property type="project" value="UniProtKB-KW"/>
</dbReference>
<evidence type="ECO:0000256" key="12">
    <source>
        <dbReference type="HAMAP-Rule" id="MF_00983"/>
    </source>
</evidence>
<dbReference type="FunFam" id="3.40.50.300:FF:000489">
    <property type="entry name" value="Primosome assembly protein PriA"/>
    <property type="match status" value="1"/>
</dbReference>
<dbReference type="PATRIC" id="fig|155920.8.peg.108"/>
<evidence type="ECO:0000256" key="9">
    <source>
        <dbReference type="ARBA" id="ARBA00023125"/>
    </source>
</evidence>
<dbReference type="SMART" id="SM00490">
    <property type="entry name" value="HELICc"/>
    <property type="match status" value="1"/>
</dbReference>
<dbReference type="NCBIfam" id="TIGR00595">
    <property type="entry name" value="priA"/>
    <property type="match status" value="1"/>
</dbReference>
<proteinExistence type="inferred from homology"/>
<evidence type="ECO:0000256" key="10">
    <source>
        <dbReference type="ARBA" id="ARBA00023235"/>
    </source>
</evidence>
<feature type="binding site" evidence="12">
    <location>
        <position position="445"/>
    </location>
    <ligand>
        <name>Zn(2+)</name>
        <dbReference type="ChEBI" id="CHEBI:29105"/>
        <label>2</label>
    </ligand>
</feature>
<protein>
    <recommendedName>
        <fullName evidence="12">Replication restart protein PriA</fullName>
    </recommendedName>
    <alternativeName>
        <fullName evidence="12">ATP-dependent DNA helicase PriA</fullName>
        <ecNumber evidence="12">5.6.2.4</ecNumber>
    </alternativeName>
    <alternativeName>
        <fullName evidence="12">DNA 3'-5' helicase PriA</fullName>
    </alternativeName>
</protein>
<dbReference type="InterPro" id="IPR011545">
    <property type="entry name" value="DEAD/DEAH_box_helicase_dom"/>
</dbReference>
<dbReference type="GO" id="GO:0016887">
    <property type="term" value="F:ATP hydrolysis activity"/>
    <property type="evidence" value="ECO:0007669"/>
    <property type="project" value="RHEA"/>
</dbReference>
<dbReference type="InterPro" id="IPR027417">
    <property type="entry name" value="P-loop_NTPase"/>
</dbReference>
<dbReference type="GO" id="GO:1990077">
    <property type="term" value="C:primosome complex"/>
    <property type="evidence" value="ECO:0007669"/>
    <property type="project" value="UniProtKB-UniRule"/>
</dbReference>
<dbReference type="GO" id="GO:0003677">
    <property type="term" value="F:DNA binding"/>
    <property type="evidence" value="ECO:0007669"/>
    <property type="project" value="UniProtKB-UniRule"/>
</dbReference>
<comment type="subunit">
    <text evidence="12">Component of the replication restart primosome.</text>
</comment>
<evidence type="ECO:0000256" key="8">
    <source>
        <dbReference type="ARBA" id="ARBA00022840"/>
    </source>
</evidence>
<dbReference type="GO" id="GO:0005524">
    <property type="term" value="F:ATP binding"/>
    <property type="evidence" value="ECO:0007669"/>
    <property type="project" value="UniProtKB-UniRule"/>
</dbReference>
<dbReference type="InterPro" id="IPR014001">
    <property type="entry name" value="Helicase_ATP-bd"/>
</dbReference>
<dbReference type="InterPro" id="IPR042115">
    <property type="entry name" value="PriA_3primeBD_sf"/>
</dbReference>
<sequence length="733" mass="80932">MPPTILRVALPIPLPQCFDYLPPSGIPLPNSTLGCRVRVPFGKRELIGVVVELPSAEISVPLREAFAWIDRIPILDGELAQSLQWLSHYTHTPLGEILATALPGLLRHGKPLPETWTCWAWRLTETGHTAAPKLRRNSRSAQMAELLTASDQTEDALNTRMNRWRAVARNLTKRGYVERIKKPTTVPVIIQTTSNTVPVLNTEQQKAVETLNANVGFKTYLLDGVTGSGKTEVYLQAIATCLAASKQALVLVPEIGLTPQLLTNFHARLGIPVHALHSKLADSERARVWATARCGEARLVLGTRSAVFTPLPHAGLIIVDEEHDTSYKQQDGIRYNARDFALVRGKALNVPVILGSATPSLESLYNAHNGRYKHLRLSYRAGQAYAPQVRVLDVRKRPLKDGLSPEVLTGINATLARDEQVLVFKNRCGYSPVLLCHDCGWTATCHQCSTSVHHTPMTVYSAGTYLQCHHCGARQTMPLSCPDCGSTALQPQGIGTERLEARLIEAFPKHPVVRIDRNTTKHRDGLKTQFTKLGNAAGILVGTQILAKGHHLPRLTMVVVVGIDEGLFSADFRATEKLSQQLIQVAGRAGRAKHAGEVWLQTHHPDHPLLQTLINGGYHTFANTELQQRQAAGLPPFAHLALLRAEAKDTTSTQQFLTTIRKHMPTNNAVECYGPMSAPMPRRAGYERYQLLLSSSQRNALHRTLNVLIPAIHALPEARRVRWSLDVDPVDLY</sequence>
<dbReference type="Gene3D" id="3.40.1440.60">
    <property type="entry name" value="PriA, 3(prime) DNA-binding domain"/>
    <property type="match status" value="1"/>
</dbReference>
<dbReference type="Pfam" id="PF00270">
    <property type="entry name" value="DEAD"/>
    <property type="match status" value="1"/>
</dbReference>
<dbReference type="Gene3D" id="3.40.50.300">
    <property type="entry name" value="P-loop containing nucleotide triphosphate hydrolases"/>
    <property type="match status" value="2"/>
</dbReference>
<dbReference type="FunFam" id="3.40.1440.60:FF:000001">
    <property type="entry name" value="Primosomal protein N"/>
    <property type="match status" value="1"/>
</dbReference>
<keyword evidence="5 12" id="KW-0378">Hydrolase</keyword>
<dbReference type="EC" id="5.6.2.4" evidence="12"/>
<feature type="binding site" evidence="12">
    <location>
        <position position="468"/>
    </location>
    <ligand>
        <name>Zn(2+)</name>
        <dbReference type="ChEBI" id="CHEBI:29105"/>
        <label>2</label>
    </ligand>
</feature>
<feature type="domain" description="Helicase ATP-binding" evidence="13">
    <location>
        <begin position="211"/>
        <end position="377"/>
    </location>
</feature>
<evidence type="ECO:0000313" key="15">
    <source>
        <dbReference type="Proteomes" id="UP000027215"/>
    </source>
</evidence>
<dbReference type="NCBIfam" id="NF004067">
    <property type="entry name" value="PRK05580.1-4"/>
    <property type="match status" value="1"/>
</dbReference>
<keyword evidence="2 12" id="KW-0235">DNA replication</keyword>
<organism evidence="14 15">
    <name type="scientific">Xylella fastidiosa subsp. sandyi Ann-1</name>
    <dbReference type="NCBI Taxonomy" id="155920"/>
    <lineage>
        <taxon>Bacteria</taxon>
        <taxon>Pseudomonadati</taxon>
        <taxon>Pseudomonadota</taxon>
        <taxon>Gammaproteobacteria</taxon>
        <taxon>Lysobacterales</taxon>
        <taxon>Lysobacteraceae</taxon>
        <taxon>Xylella</taxon>
    </lineage>
</organism>
<dbReference type="Pfam" id="PF18074">
    <property type="entry name" value="PriA_C"/>
    <property type="match status" value="1"/>
</dbReference>
<name>A0A060H1I2_XYLFS</name>
<keyword evidence="1 12" id="KW-0639">Primosome</keyword>
<dbReference type="AlphaFoldDB" id="A0A060H1I2"/>
<dbReference type="GO" id="GO:0006270">
    <property type="term" value="P:DNA replication initiation"/>
    <property type="evidence" value="ECO:0007669"/>
    <property type="project" value="TreeGrafter"/>
</dbReference>
<feature type="binding site" evidence="12">
    <location>
        <position position="484"/>
    </location>
    <ligand>
        <name>Zn(2+)</name>
        <dbReference type="ChEBI" id="CHEBI:29105"/>
        <label>1</label>
    </ligand>
</feature>
<keyword evidence="4 12" id="KW-0547">Nucleotide-binding</keyword>
<dbReference type="PANTHER" id="PTHR30580:SF0">
    <property type="entry name" value="PRIMOSOMAL PROTEIN N"/>
    <property type="match status" value="1"/>
</dbReference>
<dbReference type="HOGENOM" id="CLU_013353_3_1_6"/>
<dbReference type="InterPro" id="IPR041222">
    <property type="entry name" value="PriA_3primeBD"/>
</dbReference>
<comment type="similarity">
    <text evidence="12">Belongs to the helicase family. PriA subfamily.</text>
</comment>
<dbReference type="CDD" id="cd17929">
    <property type="entry name" value="DEXHc_priA"/>
    <property type="match status" value="1"/>
</dbReference>
<feature type="binding site" evidence="12">
    <location>
        <position position="448"/>
    </location>
    <ligand>
        <name>Zn(2+)</name>
        <dbReference type="ChEBI" id="CHEBI:29105"/>
        <label>2</label>
    </ligand>
</feature>
<dbReference type="InterPro" id="IPR041236">
    <property type="entry name" value="PriA_C"/>
</dbReference>
<keyword evidence="6 12" id="KW-0347">Helicase</keyword>
<dbReference type="GO" id="GO:0008270">
    <property type="term" value="F:zinc ion binding"/>
    <property type="evidence" value="ECO:0007669"/>
    <property type="project" value="UniProtKB-UniRule"/>
</dbReference>
<comment type="function">
    <text evidence="12">Initiates the restart of stalled replication forks, which reloads the replicative helicase on sites other than the origin of replication. Recognizes and binds to abandoned replication forks and remodels them to uncover a helicase loading site. Promotes assembly of the primosome at these replication forks.</text>
</comment>
<dbReference type="InterPro" id="IPR005259">
    <property type="entry name" value="PriA"/>
</dbReference>
<comment type="cofactor">
    <cofactor evidence="12">
        <name>Zn(2+)</name>
        <dbReference type="ChEBI" id="CHEBI:29105"/>
    </cofactor>
    <text evidence="12">Binds 2 zinc ions per subunit.</text>
</comment>
<feature type="binding site" evidence="12">
    <location>
        <position position="481"/>
    </location>
    <ligand>
        <name>Zn(2+)</name>
        <dbReference type="ChEBI" id="CHEBI:29105"/>
        <label>1</label>
    </ligand>
</feature>
<dbReference type="GO" id="GO:0043138">
    <property type="term" value="F:3'-5' DNA helicase activity"/>
    <property type="evidence" value="ECO:0007669"/>
    <property type="project" value="UniProtKB-EC"/>
</dbReference>
<evidence type="ECO:0000256" key="2">
    <source>
        <dbReference type="ARBA" id="ARBA00022705"/>
    </source>
</evidence>
<keyword evidence="7 12" id="KW-0862">Zinc</keyword>
<evidence type="ECO:0000256" key="1">
    <source>
        <dbReference type="ARBA" id="ARBA00022515"/>
    </source>
</evidence>
<dbReference type="Pfam" id="PF17764">
    <property type="entry name" value="PriA_3primeBD"/>
    <property type="match status" value="1"/>
</dbReference>
<dbReference type="PANTHER" id="PTHR30580">
    <property type="entry name" value="PRIMOSOMAL PROTEIN N"/>
    <property type="match status" value="1"/>
</dbReference>
<evidence type="ECO:0000256" key="11">
    <source>
        <dbReference type="ARBA" id="ARBA00048988"/>
    </source>
</evidence>
<dbReference type="PROSITE" id="PS51257">
    <property type="entry name" value="PROKAR_LIPOPROTEIN"/>
    <property type="match status" value="1"/>
</dbReference>
<keyword evidence="8 12" id="KW-0067">ATP-binding</keyword>
<evidence type="ECO:0000259" key="13">
    <source>
        <dbReference type="PROSITE" id="PS51192"/>
    </source>
</evidence>
<dbReference type="KEGG" id="xfs:D934_00435"/>
<dbReference type="SMART" id="SM00487">
    <property type="entry name" value="DEXDc"/>
    <property type="match status" value="1"/>
</dbReference>
<comment type="catalytic activity">
    <reaction evidence="12">
        <text>Couples ATP hydrolysis with the unwinding of duplex DNA by translocating in the 3'-5' direction.</text>
        <dbReference type="EC" id="5.6.2.4"/>
    </reaction>
</comment>
<dbReference type="Proteomes" id="UP000027215">
    <property type="component" value="Chromosome"/>
</dbReference>
<evidence type="ECO:0000256" key="3">
    <source>
        <dbReference type="ARBA" id="ARBA00022723"/>
    </source>
</evidence>
<feature type="binding site" evidence="12">
    <location>
        <position position="471"/>
    </location>
    <ligand>
        <name>Zn(2+)</name>
        <dbReference type="ChEBI" id="CHEBI:29105"/>
        <label>2</label>
    </ligand>
</feature>
<keyword evidence="10 12" id="KW-0413">Isomerase</keyword>
<dbReference type="InterPro" id="IPR001650">
    <property type="entry name" value="Helicase_C-like"/>
</dbReference>
<keyword evidence="9 12" id="KW-0238">DNA-binding</keyword>
<dbReference type="Pfam" id="PF00271">
    <property type="entry name" value="Helicase_C"/>
    <property type="match status" value="1"/>
</dbReference>
<evidence type="ECO:0000256" key="7">
    <source>
        <dbReference type="ARBA" id="ARBA00022833"/>
    </source>
</evidence>
<dbReference type="GO" id="GO:0006310">
    <property type="term" value="P:DNA recombination"/>
    <property type="evidence" value="ECO:0007669"/>
    <property type="project" value="InterPro"/>
</dbReference>
<evidence type="ECO:0000256" key="5">
    <source>
        <dbReference type="ARBA" id="ARBA00022801"/>
    </source>
</evidence>
<dbReference type="HAMAP" id="MF_00983">
    <property type="entry name" value="PriA"/>
    <property type="match status" value="1"/>
</dbReference>
<dbReference type="GO" id="GO:0006302">
    <property type="term" value="P:double-strand break repair"/>
    <property type="evidence" value="ECO:0007669"/>
    <property type="project" value="InterPro"/>
</dbReference>
<dbReference type="RefSeq" id="WP_020852751.1">
    <property type="nucleotide sequence ID" value="NZ_CP006696.1"/>
</dbReference>